<evidence type="ECO:0000256" key="5">
    <source>
        <dbReference type="ARBA" id="ARBA00022679"/>
    </source>
</evidence>
<feature type="domain" description="Enolpyruvate transferase" evidence="16">
    <location>
        <begin position="5"/>
        <end position="177"/>
    </location>
</feature>
<dbReference type="PANTHER" id="PTHR43783">
    <property type="entry name" value="UDP-N-ACETYLGLUCOSAMINE 1-CARBOXYVINYLTRANSFERASE"/>
    <property type="match status" value="1"/>
</dbReference>
<comment type="pathway">
    <text evidence="2">Cell wall biogenesis; peptidoglycan biosynthesis.</text>
</comment>
<proteinExistence type="inferred from homology"/>
<evidence type="ECO:0000256" key="12">
    <source>
        <dbReference type="ARBA" id="ARBA00039754"/>
    </source>
</evidence>
<dbReference type="InterPro" id="IPR013792">
    <property type="entry name" value="RNA3'P_cycl/enolpyr_Trfase_a/b"/>
</dbReference>
<dbReference type="GO" id="GO:0005737">
    <property type="term" value="C:cytoplasm"/>
    <property type="evidence" value="ECO:0007669"/>
    <property type="project" value="UniProtKB-SubCell"/>
</dbReference>
<dbReference type="EC" id="2.5.1.7" evidence="11"/>
<accession>X0Z5X3</accession>
<evidence type="ECO:0000256" key="13">
    <source>
        <dbReference type="ARBA" id="ARBA00042443"/>
    </source>
</evidence>
<keyword evidence="5" id="KW-0808">Transferase</keyword>
<evidence type="ECO:0000256" key="6">
    <source>
        <dbReference type="ARBA" id="ARBA00022960"/>
    </source>
</evidence>
<organism evidence="17">
    <name type="scientific">marine sediment metagenome</name>
    <dbReference type="NCBI Taxonomy" id="412755"/>
    <lineage>
        <taxon>unclassified sequences</taxon>
        <taxon>metagenomes</taxon>
        <taxon>ecological metagenomes</taxon>
    </lineage>
</organism>
<evidence type="ECO:0000256" key="7">
    <source>
        <dbReference type="ARBA" id="ARBA00022984"/>
    </source>
</evidence>
<dbReference type="GO" id="GO:0071555">
    <property type="term" value="P:cell wall organization"/>
    <property type="evidence" value="ECO:0007669"/>
    <property type="project" value="UniProtKB-KW"/>
</dbReference>
<dbReference type="SUPFAM" id="SSF55205">
    <property type="entry name" value="EPT/RTPC-like"/>
    <property type="match status" value="1"/>
</dbReference>
<evidence type="ECO:0000256" key="9">
    <source>
        <dbReference type="ARBA" id="ARBA00023316"/>
    </source>
</evidence>
<evidence type="ECO:0000256" key="3">
    <source>
        <dbReference type="ARBA" id="ARBA00022490"/>
    </source>
</evidence>
<evidence type="ECO:0000256" key="1">
    <source>
        <dbReference type="ARBA" id="ARBA00004496"/>
    </source>
</evidence>
<evidence type="ECO:0000256" key="4">
    <source>
        <dbReference type="ARBA" id="ARBA00022618"/>
    </source>
</evidence>
<evidence type="ECO:0000256" key="10">
    <source>
        <dbReference type="ARBA" id="ARBA00038367"/>
    </source>
</evidence>
<sequence>MYIIEKAQKIQGEIKLQGSKNSALPILLTSLLCKESVVLKNVPLGLNDIKVAFNILEELGVDIRKIDDSIVEISSKNREINDCVPESGNNIRYSLLFLSILLNIKNEIYIPTPGGCQIGERKYDIHLASLREMGAEIEEKDNYFHAKITGKFKSRHLKFHTATTTGTENVIIAAYFSSYHTS</sequence>
<comment type="caution">
    <text evidence="17">The sequence shown here is derived from an EMBL/GenBank/DDBJ whole genome shotgun (WGS) entry which is preliminary data.</text>
</comment>
<dbReference type="Pfam" id="PF00275">
    <property type="entry name" value="EPSP_synthase"/>
    <property type="match status" value="1"/>
</dbReference>
<dbReference type="InterPro" id="IPR001986">
    <property type="entry name" value="Enolpyruvate_Tfrase_dom"/>
</dbReference>
<dbReference type="GO" id="GO:0008360">
    <property type="term" value="P:regulation of cell shape"/>
    <property type="evidence" value="ECO:0007669"/>
    <property type="project" value="UniProtKB-KW"/>
</dbReference>
<reference evidence="17" key="1">
    <citation type="journal article" date="2014" name="Front. Microbiol.">
        <title>High frequency of phylogenetically diverse reductive dehalogenase-homologous genes in deep subseafloor sedimentary metagenomes.</title>
        <authorList>
            <person name="Kawai M."/>
            <person name="Futagami T."/>
            <person name="Toyoda A."/>
            <person name="Takaki Y."/>
            <person name="Nishi S."/>
            <person name="Hori S."/>
            <person name="Arai W."/>
            <person name="Tsubouchi T."/>
            <person name="Morono Y."/>
            <person name="Uchiyama I."/>
            <person name="Ito T."/>
            <person name="Fujiyama A."/>
            <person name="Inagaki F."/>
            <person name="Takami H."/>
        </authorList>
    </citation>
    <scope>NUCLEOTIDE SEQUENCE</scope>
    <source>
        <strain evidence="17">Expedition CK06-06</strain>
    </source>
</reference>
<comment type="subcellular location">
    <subcellularLocation>
        <location evidence="1">Cytoplasm</location>
    </subcellularLocation>
</comment>
<evidence type="ECO:0000313" key="17">
    <source>
        <dbReference type="EMBL" id="GAG64509.1"/>
    </source>
</evidence>
<comment type="catalytic activity">
    <reaction evidence="15">
        <text>phosphoenolpyruvate + UDP-N-acetyl-alpha-D-glucosamine = UDP-N-acetyl-3-O-(1-carboxyvinyl)-alpha-D-glucosamine + phosphate</text>
        <dbReference type="Rhea" id="RHEA:18681"/>
        <dbReference type="ChEBI" id="CHEBI:43474"/>
        <dbReference type="ChEBI" id="CHEBI:57705"/>
        <dbReference type="ChEBI" id="CHEBI:58702"/>
        <dbReference type="ChEBI" id="CHEBI:68483"/>
        <dbReference type="EC" id="2.5.1.7"/>
    </reaction>
</comment>
<dbReference type="InterPro" id="IPR050068">
    <property type="entry name" value="MurA_subfamily"/>
</dbReference>
<dbReference type="Gene3D" id="3.65.10.10">
    <property type="entry name" value="Enolpyruvate transferase domain"/>
    <property type="match status" value="2"/>
</dbReference>
<keyword evidence="9" id="KW-0961">Cell wall biogenesis/degradation</keyword>
<evidence type="ECO:0000256" key="11">
    <source>
        <dbReference type="ARBA" id="ARBA00039108"/>
    </source>
</evidence>
<dbReference type="GO" id="GO:0051301">
    <property type="term" value="P:cell division"/>
    <property type="evidence" value="ECO:0007669"/>
    <property type="project" value="UniProtKB-KW"/>
</dbReference>
<evidence type="ECO:0000256" key="15">
    <source>
        <dbReference type="ARBA" id="ARBA00047527"/>
    </source>
</evidence>
<evidence type="ECO:0000259" key="16">
    <source>
        <dbReference type="Pfam" id="PF00275"/>
    </source>
</evidence>
<keyword evidence="8" id="KW-0131">Cell cycle</keyword>
<dbReference type="GO" id="GO:0009252">
    <property type="term" value="P:peptidoglycan biosynthetic process"/>
    <property type="evidence" value="ECO:0007669"/>
    <property type="project" value="UniProtKB-KW"/>
</dbReference>
<dbReference type="AlphaFoldDB" id="X0Z5X3"/>
<keyword evidence="6" id="KW-0133">Cell shape</keyword>
<dbReference type="PANTHER" id="PTHR43783:SF1">
    <property type="entry name" value="UDP-N-ACETYLGLUCOSAMINE 1-CARBOXYVINYLTRANSFERASE"/>
    <property type="match status" value="1"/>
</dbReference>
<keyword evidence="3" id="KW-0963">Cytoplasm</keyword>
<evidence type="ECO:0000256" key="2">
    <source>
        <dbReference type="ARBA" id="ARBA00004752"/>
    </source>
</evidence>
<evidence type="ECO:0000256" key="14">
    <source>
        <dbReference type="ARBA" id="ARBA00042842"/>
    </source>
</evidence>
<keyword evidence="4" id="KW-0132">Cell division</keyword>
<dbReference type="GO" id="GO:0008760">
    <property type="term" value="F:UDP-N-acetylglucosamine 1-carboxyvinyltransferase activity"/>
    <property type="evidence" value="ECO:0007669"/>
    <property type="project" value="UniProtKB-EC"/>
</dbReference>
<name>X0Z5X3_9ZZZZ</name>
<gene>
    <name evidence="17" type="ORF">S01H4_04491</name>
</gene>
<dbReference type="InterPro" id="IPR036968">
    <property type="entry name" value="Enolpyruvate_Tfrase_sf"/>
</dbReference>
<protein>
    <recommendedName>
        <fullName evidence="12">UDP-N-acetylglucosamine 1-carboxyvinyltransferase</fullName>
        <ecNumber evidence="11">2.5.1.7</ecNumber>
    </recommendedName>
    <alternativeName>
        <fullName evidence="13">Enoylpyruvate transferase</fullName>
    </alternativeName>
    <alternativeName>
        <fullName evidence="14">UDP-N-acetylglucosamine enolpyruvyl transferase</fullName>
    </alternativeName>
</protein>
<evidence type="ECO:0000256" key="8">
    <source>
        <dbReference type="ARBA" id="ARBA00023306"/>
    </source>
</evidence>
<keyword evidence="7" id="KW-0573">Peptidoglycan synthesis</keyword>
<dbReference type="EMBL" id="BART01001210">
    <property type="protein sequence ID" value="GAG64509.1"/>
    <property type="molecule type" value="Genomic_DNA"/>
</dbReference>
<comment type="similarity">
    <text evidence="10">Belongs to the EPSP synthase family. MurA subfamily.</text>
</comment>